<protein>
    <submittedName>
        <fullName evidence="2">Uncharacterized protein</fullName>
    </submittedName>
</protein>
<evidence type="ECO:0000313" key="3">
    <source>
        <dbReference type="EMBL" id="QBH84726.1"/>
    </source>
</evidence>
<evidence type="ECO:0000256" key="1">
    <source>
        <dbReference type="SAM" id="MobiDB-lite"/>
    </source>
</evidence>
<feature type="region of interest" description="Disordered" evidence="1">
    <location>
        <begin position="34"/>
        <end position="58"/>
    </location>
</feature>
<evidence type="ECO:0000313" key="2">
    <source>
        <dbReference type="EMBL" id="QBH83695.1"/>
    </source>
</evidence>
<dbReference type="EMBL" id="MH790655">
    <property type="protein sequence ID" value="QBH84726.1"/>
    <property type="molecule type" value="Genomic_DNA"/>
</dbReference>
<accession>A0A481TU15</accession>
<reference evidence="2" key="1">
    <citation type="submission" date="2018-08" db="EMBL/GenBank/DDBJ databases">
        <title>HSV2 whole genome sequences from clinical isolates.</title>
        <authorList>
            <person name="Roychoudhury P."/>
            <person name="Greninger A.L."/>
            <person name="Jerome K.R."/>
            <person name="Johnston C."/>
            <person name="Wald A."/>
            <person name="Xie H."/>
        </authorList>
    </citation>
    <scope>NUCLEOTIDE SEQUENCE</scope>
    <source>
        <strain evidence="2">2005-42278</strain>
        <strain evidence="3">2006-15377CAM</strain>
    </source>
</reference>
<name>A0A481TU15_HHV2</name>
<proteinExistence type="predicted"/>
<organismHost>
    <name type="scientific">Homo sapiens</name>
    <name type="common">Human</name>
    <dbReference type="NCBI Taxonomy" id="9606"/>
</organismHost>
<dbReference type="EMBL" id="MH790643">
    <property type="protein sequence ID" value="QBH83695.1"/>
    <property type="molecule type" value="Genomic_DNA"/>
</dbReference>
<sequence>MPDTMARNPWISRRTTASTLPSCETWAASSSHTPRCAVVSVTTDRSPARDATSARLAS</sequence>
<organism evidence="2">
    <name type="scientific">Human herpesvirus 2</name>
    <name type="common">HHV-2</name>
    <name type="synonym">Human herpes simplex virus 2</name>
    <dbReference type="NCBI Taxonomy" id="10310"/>
    <lineage>
        <taxon>Viruses</taxon>
        <taxon>Duplodnaviria</taxon>
        <taxon>Heunggongvirae</taxon>
        <taxon>Peploviricota</taxon>
        <taxon>Herviviricetes</taxon>
        <taxon>Herpesvirales</taxon>
        <taxon>Orthoherpesviridae</taxon>
        <taxon>Alphaherpesvirinae</taxon>
        <taxon>Simplexvirus</taxon>
        <taxon>Simplexvirus humanalpha2</taxon>
    </lineage>
</organism>